<sequence>MHRVKTTTVGLEWTVFHLAGIQFRLRRNELITLIDMNSHSVIVAPGLHINDSCHLPFINQNSIIYIHASKELSDVGHLLKQLDNLRIQLAEFFCEDLHSFKLDEAFKVIG</sequence>
<proteinExistence type="predicted"/>
<name>A0A0V1CHK4_TRIBR</name>
<dbReference type="OrthoDB" id="26518at2759"/>
<comment type="caution">
    <text evidence="1">The sequence shown here is derived from an EMBL/GenBank/DDBJ whole genome shotgun (WGS) entry which is preliminary data.</text>
</comment>
<accession>A0A0V1CHK4</accession>
<evidence type="ECO:0000313" key="2">
    <source>
        <dbReference type="Proteomes" id="UP000054653"/>
    </source>
</evidence>
<protein>
    <submittedName>
        <fullName evidence="1">Uncharacterized protein</fullName>
    </submittedName>
</protein>
<dbReference type="Proteomes" id="UP000054653">
    <property type="component" value="Unassembled WGS sequence"/>
</dbReference>
<keyword evidence="2" id="KW-1185">Reference proteome</keyword>
<reference evidence="1 2" key="1">
    <citation type="submission" date="2015-01" db="EMBL/GenBank/DDBJ databases">
        <title>Evolution of Trichinella species and genotypes.</title>
        <authorList>
            <person name="Korhonen P.K."/>
            <person name="Edoardo P."/>
            <person name="Giuseppe L.R."/>
            <person name="Gasser R.B."/>
        </authorList>
    </citation>
    <scope>NUCLEOTIDE SEQUENCE [LARGE SCALE GENOMIC DNA]</scope>
    <source>
        <strain evidence="1">ISS120</strain>
    </source>
</reference>
<gene>
    <name evidence="1" type="ORF">T03_15515</name>
</gene>
<dbReference type="EMBL" id="JYDI01000198">
    <property type="protein sequence ID" value="KRY48717.1"/>
    <property type="molecule type" value="Genomic_DNA"/>
</dbReference>
<organism evidence="1 2">
    <name type="scientific">Trichinella britovi</name>
    <name type="common">Parasitic roundworm</name>
    <dbReference type="NCBI Taxonomy" id="45882"/>
    <lineage>
        <taxon>Eukaryota</taxon>
        <taxon>Metazoa</taxon>
        <taxon>Ecdysozoa</taxon>
        <taxon>Nematoda</taxon>
        <taxon>Enoplea</taxon>
        <taxon>Dorylaimia</taxon>
        <taxon>Trichinellida</taxon>
        <taxon>Trichinellidae</taxon>
        <taxon>Trichinella</taxon>
    </lineage>
</organism>
<evidence type="ECO:0000313" key="1">
    <source>
        <dbReference type="EMBL" id="KRY48717.1"/>
    </source>
</evidence>
<dbReference type="AlphaFoldDB" id="A0A0V1CHK4"/>